<gene>
    <name evidence="2" type="ORF">ACFQU0_08675</name>
</gene>
<keyword evidence="3" id="KW-1185">Reference proteome</keyword>
<proteinExistence type="predicted"/>
<accession>A0ABW2SB37</accession>
<dbReference type="EMBL" id="JBHTBZ010000017">
    <property type="protein sequence ID" value="MFC7460501.1"/>
    <property type="molecule type" value="Genomic_DNA"/>
</dbReference>
<dbReference type="RefSeq" id="WP_382199816.1">
    <property type="nucleotide sequence ID" value="NZ_JBHTBZ010000017.1"/>
</dbReference>
<protein>
    <submittedName>
        <fullName evidence="2">Uncharacterized protein</fullName>
    </submittedName>
</protein>
<evidence type="ECO:0000313" key="3">
    <source>
        <dbReference type="Proteomes" id="UP001596457"/>
    </source>
</evidence>
<organism evidence="2 3">
    <name type="scientific">Hydrogenophaga defluvii</name>
    <dbReference type="NCBI Taxonomy" id="249410"/>
    <lineage>
        <taxon>Bacteria</taxon>
        <taxon>Pseudomonadati</taxon>
        <taxon>Pseudomonadota</taxon>
        <taxon>Betaproteobacteria</taxon>
        <taxon>Burkholderiales</taxon>
        <taxon>Comamonadaceae</taxon>
        <taxon>Hydrogenophaga</taxon>
    </lineage>
</organism>
<dbReference type="Proteomes" id="UP001596457">
    <property type="component" value="Unassembled WGS sequence"/>
</dbReference>
<name>A0ABW2SB37_9BURK</name>
<comment type="caution">
    <text evidence="2">The sequence shown here is derived from an EMBL/GenBank/DDBJ whole genome shotgun (WGS) entry which is preliminary data.</text>
</comment>
<feature type="compositionally biased region" description="Basic and acidic residues" evidence="1">
    <location>
        <begin position="45"/>
        <end position="56"/>
    </location>
</feature>
<evidence type="ECO:0000313" key="2">
    <source>
        <dbReference type="EMBL" id="MFC7460501.1"/>
    </source>
</evidence>
<sequence length="147" mass="17302">METKTCNACGCTFTPRPQNPNQKYCTNSECQRERRRRWQQQARQGDSDYRDNDIRSSKTWAAENPEYWKRYRDENPAYVERNRNLQQQRNQKQRTTVIANEDVSHALITPPSGRYRMAQILEDGAIGGQTWIVEITTLTMARVDEDV</sequence>
<evidence type="ECO:0000256" key="1">
    <source>
        <dbReference type="SAM" id="MobiDB-lite"/>
    </source>
</evidence>
<reference evidence="3" key="1">
    <citation type="journal article" date="2019" name="Int. J. Syst. Evol. Microbiol.">
        <title>The Global Catalogue of Microorganisms (GCM) 10K type strain sequencing project: providing services to taxonomists for standard genome sequencing and annotation.</title>
        <authorList>
            <consortium name="The Broad Institute Genomics Platform"/>
            <consortium name="The Broad Institute Genome Sequencing Center for Infectious Disease"/>
            <person name="Wu L."/>
            <person name="Ma J."/>
        </authorList>
    </citation>
    <scope>NUCLEOTIDE SEQUENCE [LARGE SCALE GENOMIC DNA]</scope>
    <source>
        <strain evidence="3">CCUG 53903</strain>
    </source>
</reference>
<feature type="region of interest" description="Disordered" evidence="1">
    <location>
        <begin position="36"/>
        <end position="57"/>
    </location>
</feature>